<accession>A0ACB8RDS7</accession>
<reference evidence="1" key="1">
    <citation type="submission" date="2021-02" db="EMBL/GenBank/DDBJ databases">
        <authorList>
            <consortium name="DOE Joint Genome Institute"/>
            <person name="Ahrendt S."/>
            <person name="Looney B.P."/>
            <person name="Miyauchi S."/>
            <person name="Morin E."/>
            <person name="Drula E."/>
            <person name="Courty P.E."/>
            <person name="Chicoki N."/>
            <person name="Fauchery L."/>
            <person name="Kohler A."/>
            <person name="Kuo A."/>
            <person name="Labutti K."/>
            <person name="Pangilinan J."/>
            <person name="Lipzen A."/>
            <person name="Riley R."/>
            <person name="Andreopoulos W."/>
            <person name="He G."/>
            <person name="Johnson J."/>
            <person name="Barry K.W."/>
            <person name="Grigoriev I.V."/>
            <person name="Nagy L."/>
            <person name="Hibbett D."/>
            <person name="Henrissat B."/>
            <person name="Matheny P.B."/>
            <person name="Labbe J."/>
            <person name="Martin F."/>
        </authorList>
    </citation>
    <scope>NUCLEOTIDE SEQUENCE</scope>
    <source>
        <strain evidence="1">FP105234-sp</strain>
    </source>
</reference>
<gene>
    <name evidence="1" type="ORF">FA95DRAFT_1564745</name>
</gene>
<protein>
    <submittedName>
        <fullName evidence="1">Uncharacterized protein</fullName>
    </submittedName>
</protein>
<dbReference type="EMBL" id="MU276087">
    <property type="protein sequence ID" value="KAI0042047.1"/>
    <property type="molecule type" value="Genomic_DNA"/>
</dbReference>
<evidence type="ECO:0000313" key="1">
    <source>
        <dbReference type="EMBL" id="KAI0042047.1"/>
    </source>
</evidence>
<evidence type="ECO:0000313" key="2">
    <source>
        <dbReference type="Proteomes" id="UP000814033"/>
    </source>
</evidence>
<sequence length="165" mass="18071">MALVPSTAPVIQAQALADLQASVAALQGMMLQLKDQLTALTADVDAQNATLNGKVDDLTANVAANDVSLQELKRTVTLLDWKSEAANICARNSRLRLNDNITAIPVHPGEPAWPENFVYPNSRREILSLSNDSLKLILRRYRLPTDGHVLDKQCRLAVFICGIQE</sequence>
<dbReference type="Proteomes" id="UP000814033">
    <property type="component" value="Unassembled WGS sequence"/>
</dbReference>
<name>A0ACB8RDS7_9AGAM</name>
<keyword evidence="2" id="KW-1185">Reference proteome</keyword>
<comment type="caution">
    <text evidence="1">The sequence shown here is derived from an EMBL/GenBank/DDBJ whole genome shotgun (WGS) entry which is preliminary data.</text>
</comment>
<organism evidence="1 2">
    <name type="scientific">Auriscalpium vulgare</name>
    <dbReference type="NCBI Taxonomy" id="40419"/>
    <lineage>
        <taxon>Eukaryota</taxon>
        <taxon>Fungi</taxon>
        <taxon>Dikarya</taxon>
        <taxon>Basidiomycota</taxon>
        <taxon>Agaricomycotina</taxon>
        <taxon>Agaricomycetes</taxon>
        <taxon>Russulales</taxon>
        <taxon>Auriscalpiaceae</taxon>
        <taxon>Auriscalpium</taxon>
    </lineage>
</organism>
<reference evidence="1" key="2">
    <citation type="journal article" date="2022" name="New Phytol.">
        <title>Evolutionary transition to the ectomycorrhizal habit in the genomes of a hyperdiverse lineage of mushroom-forming fungi.</title>
        <authorList>
            <person name="Looney B."/>
            <person name="Miyauchi S."/>
            <person name="Morin E."/>
            <person name="Drula E."/>
            <person name="Courty P.E."/>
            <person name="Kohler A."/>
            <person name="Kuo A."/>
            <person name="LaButti K."/>
            <person name="Pangilinan J."/>
            <person name="Lipzen A."/>
            <person name="Riley R."/>
            <person name="Andreopoulos W."/>
            <person name="He G."/>
            <person name="Johnson J."/>
            <person name="Nolan M."/>
            <person name="Tritt A."/>
            <person name="Barry K.W."/>
            <person name="Grigoriev I.V."/>
            <person name="Nagy L.G."/>
            <person name="Hibbett D."/>
            <person name="Henrissat B."/>
            <person name="Matheny P.B."/>
            <person name="Labbe J."/>
            <person name="Martin F.M."/>
        </authorList>
    </citation>
    <scope>NUCLEOTIDE SEQUENCE</scope>
    <source>
        <strain evidence="1">FP105234-sp</strain>
    </source>
</reference>
<proteinExistence type="predicted"/>